<gene>
    <name evidence="2" type="ORF">SAMN06295960_4243</name>
</gene>
<evidence type="ECO:0000313" key="2">
    <source>
        <dbReference type="EMBL" id="SMG56763.1"/>
    </source>
</evidence>
<proteinExistence type="predicted"/>
<evidence type="ECO:0000259" key="1">
    <source>
        <dbReference type="Pfam" id="PF00882"/>
    </source>
</evidence>
<protein>
    <submittedName>
        <fullName evidence="2">Zinc dependent phospholipase C</fullName>
    </submittedName>
</protein>
<dbReference type="AlphaFoldDB" id="A0A1X7LTW7"/>
<dbReference type="InterPro" id="IPR029002">
    <property type="entry name" value="PLPC/GPLD1"/>
</dbReference>
<dbReference type="Proteomes" id="UP000193834">
    <property type="component" value="Unassembled WGS sequence"/>
</dbReference>
<organism evidence="2 3">
    <name type="scientific">Paenibacillus aquistagni</name>
    <dbReference type="NCBI Taxonomy" id="1852522"/>
    <lineage>
        <taxon>Bacteria</taxon>
        <taxon>Bacillati</taxon>
        <taxon>Bacillota</taxon>
        <taxon>Bacilli</taxon>
        <taxon>Bacillales</taxon>
        <taxon>Paenibacillaceae</taxon>
        <taxon>Paenibacillus</taxon>
    </lineage>
</organism>
<reference evidence="2 3" key="1">
    <citation type="submission" date="2017-04" db="EMBL/GenBank/DDBJ databases">
        <authorList>
            <person name="Afonso C.L."/>
            <person name="Miller P.J."/>
            <person name="Scott M.A."/>
            <person name="Spackman E."/>
            <person name="Goraichik I."/>
            <person name="Dimitrov K.M."/>
            <person name="Suarez D.L."/>
            <person name="Swayne D.E."/>
        </authorList>
    </citation>
    <scope>NUCLEOTIDE SEQUENCE [LARGE SCALE GENOMIC DNA]</scope>
    <source>
        <strain evidence="2 3">11</strain>
    </source>
</reference>
<sequence>MPNIWTHLIFGQELLAEADLADWIRTEEQQHVFNMGCQGPDFLFYHHFLPWQKGKTMNELGSAMHNEHCGPVLMDLLSHVRHNDHATALYTLGFMLHHILDRHMHPYVFSRSGSRKWDHQRFEVLMDTHIVREKLQLSTWNTPVWKLIDIDGMLPDGVITGFKRVVDRFYPALKPHIPERAWNDAIRDMISVQKLCFDPYGWKRILTFYQAEALVYKRSTGKHDVLNIKHRPWLDPTGTGERYMTSIWDMWEAARIDGLQAIHAVLDLWHNEWHTHHSPPPSGRSQAYDKLERILGNRSYETGLELSNNRPIVAEDPIWLEAN</sequence>
<feature type="domain" description="Phospholipase C/D" evidence="1">
    <location>
        <begin position="6"/>
        <end position="133"/>
    </location>
</feature>
<dbReference type="EMBL" id="FXAZ01000007">
    <property type="protein sequence ID" value="SMG56763.1"/>
    <property type="molecule type" value="Genomic_DNA"/>
</dbReference>
<keyword evidence="3" id="KW-1185">Reference proteome</keyword>
<dbReference type="OrthoDB" id="9810528at2"/>
<dbReference type="RefSeq" id="WP_085497744.1">
    <property type="nucleotide sequence ID" value="NZ_FXAZ01000007.1"/>
</dbReference>
<dbReference type="Pfam" id="PF00882">
    <property type="entry name" value="Zn_dep_PLPC"/>
    <property type="match status" value="1"/>
</dbReference>
<name>A0A1X7LTW7_9BACL</name>
<evidence type="ECO:0000313" key="3">
    <source>
        <dbReference type="Proteomes" id="UP000193834"/>
    </source>
</evidence>
<accession>A0A1X7LTW7</accession>
<dbReference type="STRING" id="1852522.SAMN06295960_4243"/>